<protein>
    <submittedName>
        <fullName evidence="1">Uncharacterized protein</fullName>
    </submittedName>
</protein>
<proteinExistence type="predicted"/>
<dbReference type="AlphaFoldDB" id="A0A7H1MD76"/>
<sequence>MVFIAVDNGTGMHHFAVKPSVAGDLVSHMAVVGISLIDHGRNRKTAGRQVESFFETEKFQAQYCKVFLAMAFEAV</sequence>
<dbReference type="Proteomes" id="UP000516412">
    <property type="component" value="Chromosome"/>
</dbReference>
<dbReference type="EMBL" id="CP060414">
    <property type="protein sequence ID" value="QNT59591.1"/>
    <property type="molecule type" value="Genomic_DNA"/>
</dbReference>
<reference evidence="1" key="1">
    <citation type="submission" date="2024-06" db="EMBL/GenBank/DDBJ databases">
        <title>Complete Genome Sequence of mouse commensal type strain Neisseria musculi.</title>
        <authorList>
            <person name="Thapa E."/>
            <person name="Aluvathingal J."/>
            <person name="Nadendla S."/>
            <person name="Mehta A."/>
            <person name="Tettelin H."/>
            <person name="Weyand N.J."/>
        </authorList>
    </citation>
    <scope>NUCLEOTIDE SEQUENCE</scope>
    <source>
        <strain evidence="1">NW831</strain>
    </source>
</reference>
<organism evidence="1 2">
    <name type="scientific">Neisseria musculi</name>
    <dbReference type="NCBI Taxonomy" id="1815583"/>
    <lineage>
        <taxon>Bacteria</taxon>
        <taxon>Pseudomonadati</taxon>
        <taxon>Pseudomonadota</taxon>
        <taxon>Betaproteobacteria</taxon>
        <taxon>Neisseriales</taxon>
        <taxon>Neisseriaceae</taxon>
        <taxon>Neisseria</taxon>
    </lineage>
</organism>
<gene>
    <name evidence="1" type="ORF">H7A79_0867</name>
</gene>
<accession>A0A7H1MD76</accession>
<keyword evidence="2" id="KW-1185">Reference proteome</keyword>
<evidence type="ECO:0000313" key="2">
    <source>
        <dbReference type="Proteomes" id="UP000516412"/>
    </source>
</evidence>
<evidence type="ECO:0000313" key="1">
    <source>
        <dbReference type="EMBL" id="QNT59591.1"/>
    </source>
</evidence>
<name>A0A7H1MD76_9NEIS</name>
<dbReference type="KEGG" id="nmus:H7A79_0867"/>